<dbReference type="Proteomes" id="UP001266807">
    <property type="component" value="Unassembled WGS sequence"/>
</dbReference>
<evidence type="ECO:0000313" key="2">
    <source>
        <dbReference type="EMBL" id="MDR6778531.1"/>
    </source>
</evidence>
<proteinExistence type="predicted"/>
<dbReference type="EMBL" id="JAVDUG010000003">
    <property type="protein sequence ID" value="MDR6778531.1"/>
    <property type="molecule type" value="Genomic_DNA"/>
</dbReference>
<feature type="domain" description="HTH cro/C1-type" evidence="1">
    <location>
        <begin position="11"/>
        <end position="65"/>
    </location>
</feature>
<keyword evidence="3" id="KW-1185">Reference proteome</keyword>
<organism evidence="2 3">
    <name type="scientific">Paenibacillus peoriae</name>
    <dbReference type="NCBI Taxonomy" id="59893"/>
    <lineage>
        <taxon>Bacteria</taxon>
        <taxon>Bacillati</taxon>
        <taxon>Bacillota</taxon>
        <taxon>Bacilli</taxon>
        <taxon>Bacillales</taxon>
        <taxon>Paenibacillaceae</taxon>
        <taxon>Paenibacillus</taxon>
    </lineage>
</organism>
<dbReference type="PROSITE" id="PS50943">
    <property type="entry name" value="HTH_CROC1"/>
    <property type="match status" value="1"/>
</dbReference>
<dbReference type="RefSeq" id="WP_139116777.1">
    <property type="nucleotide sequence ID" value="NZ_CP011512.1"/>
</dbReference>
<dbReference type="InterPro" id="IPR001387">
    <property type="entry name" value="Cro/C1-type_HTH"/>
</dbReference>
<dbReference type="SMART" id="SM00530">
    <property type="entry name" value="HTH_XRE"/>
    <property type="match status" value="1"/>
</dbReference>
<accession>A0ABU1QFW0</accession>
<dbReference type="CDD" id="cd00093">
    <property type="entry name" value="HTH_XRE"/>
    <property type="match status" value="1"/>
</dbReference>
<gene>
    <name evidence="2" type="ORF">J2W98_002808</name>
</gene>
<name>A0ABU1QFW0_9BACL</name>
<sequence>MEPTTTIRAELENFMKQNELNITQFGLVAGINPGTVSGIVTGNRTLSVQQLDRITATLGYPKGHFYKNYIEEFLSATTPNIRRVRPLLYNCAELNMLDCIEQVVSLLMEKLTYGDALFTIAEDFFQQGKFAASIILYESVAVGEKKQHSERLALCQYRIFMAKQGDDHVRNLEAANQFEPYVERLNEVDQLEALRNLANIYLSLRQWDKLDKWASVMDYKAQIQYRLAYHQERKKKRTPKRPSRPLFYYIAYSNLLHACVCEAKGDYERTLQYIRTYGDVSWVVETSEDAQHWKQLFQEWAEANFYVIKLLSGDGSVISDYVTYIESKKDETLIALCNIFEAANRYHINVDNVIQRFKLEITEYIKQHPESVYDPQNISDQLIRLLYELAHYCLNRAMYSHGFKYLIDCLRKSASLNNEVFYIKCTGLFEQFKVYSTKQICLEYHNLISEVRKERLFYF</sequence>
<dbReference type="InterPro" id="IPR010982">
    <property type="entry name" value="Lambda_DNA-bd_dom_sf"/>
</dbReference>
<protein>
    <recommendedName>
        <fullName evidence="1">HTH cro/C1-type domain-containing protein</fullName>
    </recommendedName>
</protein>
<comment type="caution">
    <text evidence="2">The sequence shown here is derived from an EMBL/GenBank/DDBJ whole genome shotgun (WGS) entry which is preliminary data.</text>
</comment>
<evidence type="ECO:0000313" key="3">
    <source>
        <dbReference type="Proteomes" id="UP001266807"/>
    </source>
</evidence>
<reference evidence="2 3" key="1">
    <citation type="submission" date="2023-07" db="EMBL/GenBank/DDBJ databases">
        <title>Sorghum-associated microbial communities from plants grown in Nebraska, USA.</title>
        <authorList>
            <person name="Schachtman D."/>
        </authorList>
    </citation>
    <scope>NUCLEOTIDE SEQUENCE [LARGE SCALE GENOMIC DNA]</scope>
    <source>
        <strain evidence="2 3">BE143</strain>
    </source>
</reference>
<dbReference type="SUPFAM" id="SSF47413">
    <property type="entry name" value="lambda repressor-like DNA-binding domains"/>
    <property type="match status" value="1"/>
</dbReference>
<evidence type="ECO:0000259" key="1">
    <source>
        <dbReference type="PROSITE" id="PS50943"/>
    </source>
</evidence>